<dbReference type="GO" id="GO:0012505">
    <property type="term" value="C:endomembrane system"/>
    <property type="evidence" value="ECO:0007669"/>
    <property type="project" value="UniProtKB-SubCell"/>
</dbReference>
<dbReference type="GO" id="GO:0061630">
    <property type="term" value="F:ubiquitin protein ligase activity"/>
    <property type="evidence" value="ECO:0007669"/>
    <property type="project" value="InterPro"/>
</dbReference>
<comment type="subcellular location">
    <subcellularLocation>
        <location evidence="1">Endomembrane system</location>
        <topology evidence="1">Multi-pass membrane protein</topology>
    </subcellularLocation>
</comment>
<dbReference type="PANTHER" id="PTHR22894">
    <property type="entry name" value="RING-TYPE DOMAIN-CONTAINING PROTEIN"/>
    <property type="match status" value="1"/>
</dbReference>
<dbReference type="Pfam" id="PF06803">
    <property type="entry name" value="DUF1232"/>
    <property type="match status" value="1"/>
</dbReference>
<feature type="transmembrane region" description="Helical" evidence="5">
    <location>
        <begin position="52"/>
        <end position="71"/>
    </location>
</feature>
<evidence type="ECO:0000256" key="3">
    <source>
        <dbReference type="ARBA" id="ARBA00022989"/>
    </source>
</evidence>
<feature type="domain" description="DUF1232" evidence="6">
    <location>
        <begin position="60"/>
        <end position="95"/>
    </location>
</feature>
<evidence type="ECO:0000256" key="5">
    <source>
        <dbReference type="SAM" id="Phobius"/>
    </source>
</evidence>
<dbReference type="InterPro" id="IPR010652">
    <property type="entry name" value="DUF1232"/>
</dbReference>
<keyword evidence="3 5" id="KW-1133">Transmembrane helix</keyword>
<accession>A0A7S3NCB6</accession>
<feature type="transmembrane region" description="Helical" evidence="5">
    <location>
        <begin position="91"/>
        <end position="110"/>
    </location>
</feature>
<dbReference type="AlphaFoldDB" id="A0A7S3NCB6"/>
<protein>
    <recommendedName>
        <fullName evidence="6">DUF1232 domain-containing protein</fullName>
    </recommendedName>
</protein>
<evidence type="ECO:0000256" key="4">
    <source>
        <dbReference type="ARBA" id="ARBA00023136"/>
    </source>
</evidence>
<dbReference type="PANTHER" id="PTHR22894:SF5">
    <property type="entry name" value="RING-TYPE DOMAIN-CONTAINING PROTEIN"/>
    <property type="match status" value="1"/>
</dbReference>
<dbReference type="InterPro" id="IPR038896">
    <property type="entry name" value="RNF170"/>
</dbReference>
<dbReference type="EMBL" id="HBII01028926">
    <property type="protein sequence ID" value="CAE0353167.1"/>
    <property type="molecule type" value="Transcribed_RNA"/>
</dbReference>
<organism evidence="7">
    <name type="scientific">Euplotes harpa</name>
    <dbReference type="NCBI Taxonomy" id="151035"/>
    <lineage>
        <taxon>Eukaryota</taxon>
        <taxon>Sar</taxon>
        <taxon>Alveolata</taxon>
        <taxon>Ciliophora</taxon>
        <taxon>Intramacronucleata</taxon>
        <taxon>Spirotrichea</taxon>
        <taxon>Hypotrichia</taxon>
        <taxon>Euplotida</taxon>
        <taxon>Euplotidae</taxon>
        <taxon>Euplotes</taxon>
    </lineage>
</organism>
<keyword evidence="4 5" id="KW-0472">Membrane</keyword>
<gene>
    <name evidence="7" type="ORF">EHAR0213_LOCUS12083</name>
</gene>
<evidence type="ECO:0000256" key="1">
    <source>
        <dbReference type="ARBA" id="ARBA00004127"/>
    </source>
</evidence>
<sequence>MDFRHDDDTKELIAKIHRYNKIYSENRSIFAIIWEMPYLLTRWFFSMNGLHGILINLRFILLLIGAVVYILSPLDLLPESVFGLIGLTDDILIFVATLVFISQMFLRRYANEN</sequence>
<proteinExistence type="predicted"/>
<evidence type="ECO:0000256" key="2">
    <source>
        <dbReference type="ARBA" id="ARBA00022692"/>
    </source>
</evidence>
<evidence type="ECO:0000313" key="7">
    <source>
        <dbReference type="EMBL" id="CAE0353167.1"/>
    </source>
</evidence>
<evidence type="ECO:0000259" key="6">
    <source>
        <dbReference type="Pfam" id="PF06803"/>
    </source>
</evidence>
<name>A0A7S3NCB6_9SPIT</name>
<reference evidence="7" key="1">
    <citation type="submission" date="2021-01" db="EMBL/GenBank/DDBJ databases">
        <authorList>
            <person name="Corre E."/>
            <person name="Pelletier E."/>
            <person name="Niang G."/>
            <person name="Scheremetjew M."/>
            <person name="Finn R."/>
            <person name="Kale V."/>
            <person name="Holt S."/>
            <person name="Cochrane G."/>
            <person name="Meng A."/>
            <person name="Brown T."/>
            <person name="Cohen L."/>
        </authorList>
    </citation>
    <scope>NUCLEOTIDE SEQUENCE</scope>
    <source>
        <strain evidence="7">FSP1.4</strain>
    </source>
</reference>
<keyword evidence="2 5" id="KW-0812">Transmembrane</keyword>